<feature type="chain" id="PRO_5046143015" evidence="1">
    <location>
        <begin position="36"/>
        <end position="124"/>
    </location>
</feature>
<organism evidence="2 3">
    <name type="scientific">Actinocorallia libanotica</name>
    <dbReference type="NCBI Taxonomy" id="46162"/>
    <lineage>
        <taxon>Bacteria</taxon>
        <taxon>Bacillati</taxon>
        <taxon>Actinomycetota</taxon>
        <taxon>Actinomycetes</taxon>
        <taxon>Streptosporangiales</taxon>
        <taxon>Thermomonosporaceae</taxon>
        <taxon>Actinocorallia</taxon>
    </lineage>
</organism>
<accession>A0ABP4CJ09</accession>
<evidence type="ECO:0000313" key="2">
    <source>
        <dbReference type="EMBL" id="GAA0970638.1"/>
    </source>
</evidence>
<keyword evidence="3" id="KW-1185">Reference proteome</keyword>
<evidence type="ECO:0000313" key="3">
    <source>
        <dbReference type="Proteomes" id="UP001500665"/>
    </source>
</evidence>
<gene>
    <name evidence="2" type="ORF">GCM10009550_78570</name>
</gene>
<comment type="caution">
    <text evidence="2">The sequence shown here is derived from an EMBL/GenBank/DDBJ whole genome shotgun (WGS) entry which is preliminary data.</text>
</comment>
<dbReference type="EMBL" id="BAAAHH010000078">
    <property type="protein sequence ID" value="GAA0970638.1"/>
    <property type="molecule type" value="Genomic_DNA"/>
</dbReference>
<protein>
    <submittedName>
        <fullName evidence="2">Uncharacterized protein</fullName>
    </submittedName>
</protein>
<reference evidence="3" key="1">
    <citation type="journal article" date="2019" name="Int. J. Syst. Evol. Microbiol.">
        <title>The Global Catalogue of Microorganisms (GCM) 10K type strain sequencing project: providing services to taxonomists for standard genome sequencing and annotation.</title>
        <authorList>
            <consortium name="The Broad Institute Genomics Platform"/>
            <consortium name="The Broad Institute Genome Sequencing Center for Infectious Disease"/>
            <person name="Wu L."/>
            <person name="Ma J."/>
        </authorList>
    </citation>
    <scope>NUCLEOTIDE SEQUENCE [LARGE SCALE GENOMIC DNA]</scope>
    <source>
        <strain evidence="3">JCM 10696</strain>
    </source>
</reference>
<keyword evidence="1" id="KW-0732">Signal</keyword>
<sequence length="124" mass="12989">MSGRPGRPYTARMISSKTRLLLATPLLALALATTAACSSENADCNIAQGKCTVTFDRGVNAKAEVLGVNAEFVSATDTTVTLKIGGQELTVPLDNEQSSGEFDVRVQSITQEQVVVEITTNVGG</sequence>
<proteinExistence type="predicted"/>
<feature type="signal peptide" evidence="1">
    <location>
        <begin position="1"/>
        <end position="35"/>
    </location>
</feature>
<name>A0ABP4CJ09_9ACTN</name>
<dbReference type="Proteomes" id="UP001500665">
    <property type="component" value="Unassembled WGS sequence"/>
</dbReference>
<evidence type="ECO:0000256" key="1">
    <source>
        <dbReference type="SAM" id="SignalP"/>
    </source>
</evidence>